<organism evidence="1">
    <name type="scientific">Arundo donax</name>
    <name type="common">Giant reed</name>
    <name type="synonym">Donax arundinaceus</name>
    <dbReference type="NCBI Taxonomy" id="35708"/>
    <lineage>
        <taxon>Eukaryota</taxon>
        <taxon>Viridiplantae</taxon>
        <taxon>Streptophyta</taxon>
        <taxon>Embryophyta</taxon>
        <taxon>Tracheophyta</taxon>
        <taxon>Spermatophyta</taxon>
        <taxon>Magnoliopsida</taxon>
        <taxon>Liliopsida</taxon>
        <taxon>Poales</taxon>
        <taxon>Poaceae</taxon>
        <taxon>PACMAD clade</taxon>
        <taxon>Arundinoideae</taxon>
        <taxon>Arundineae</taxon>
        <taxon>Arundo</taxon>
    </lineage>
</organism>
<protein>
    <submittedName>
        <fullName evidence="1">Uncharacterized protein</fullName>
    </submittedName>
</protein>
<accession>A0A0A9HDW3</accession>
<reference evidence="1" key="2">
    <citation type="journal article" date="2015" name="Data Brief">
        <title>Shoot transcriptome of the giant reed, Arundo donax.</title>
        <authorList>
            <person name="Barrero R.A."/>
            <person name="Guerrero F.D."/>
            <person name="Moolhuijzen P."/>
            <person name="Goolsby J.A."/>
            <person name="Tidwell J."/>
            <person name="Bellgard S.E."/>
            <person name="Bellgard M.I."/>
        </authorList>
    </citation>
    <scope>NUCLEOTIDE SEQUENCE</scope>
    <source>
        <tissue evidence="1">Shoot tissue taken approximately 20 cm above the soil surface</tissue>
    </source>
</reference>
<reference evidence="1" key="1">
    <citation type="submission" date="2014-09" db="EMBL/GenBank/DDBJ databases">
        <authorList>
            <person name="Magalhaes I.L.F."/>
            <person name="Oliveira U."/>
            <person name="Santos F.R."/>
            <person name="Vidigal T.H.D.A."/>
            <person name="Brescovit A.D."/>
            <person name="Santos A.J."/>
        </authorList>
    </citation>
    <scope>NUCLEOTIDE SEQUENCE</scope>
    <source>
        <tissue evidence="1">Shoot tissue taken approximately 20 cm above the soil surface</tissue>
    </source>
</reference>
<evidence type="ECO:0000313" key="1">
    <source>
        <dbReference type="EMBL" id="JAE35375.1"/>
    </source>
</evidence>
<dbReference type="AlphaFoldDB" id="A0A0A9HDW3"/>
<proteinExistence type="predicted"/>
<sequence length="29" mass="3350">MSDFAPSDAGSYQMFQIYQCYLSLPILLF</sequence>
<dbReference type="EMBL" id="GBRH01162521">
    <property type="protein sequence ID" value="JAE35375.1"/>
    <property type="molecule type" value="Transcribed_RNA"/>
</dbReference>
<name>A0A0A9HDW3_ARUDO</name>